<dbReference type="GO" id="GO:0009103">
    <property type="term" value="P:lipopolysaccharide biosynthetic process"/>
    <property type="evidence" value="ECO:0007669"/>
    <property type="project" value="UniProtKB-ARBA"/>
</dbReference>
<protein>
    <recommendedName>
        <fullName evidence="9">Glycosyltransferase RgtA/B/C/D-like domain-containing protein</fullName>
    </recommendedName>
</protein>
<sequence>MLTVFNQSLWGDEGFSAILSMKSVKDIVSIIAHDTSPPLFNLSEHFWFKMFGTGEVAVRALVFIYFLIAVFFTYKIGKHLWNKKVGLIAAVLTLLNTFLFVYGFEGRMYSLLLATVTASFYFFIKKGWVGYVVTTTLALYSHHFAIFAVFVQGLWFLKEFFWGKKQDAISILKSFIVIVVLYSPWLIPLYKQTGMVAGGFWLAKPNLKDL</sequence>
<evidence type="ECO:0000259" key="9">
    <source>
        <dbReference type="Pfam" id="PF13231"/>
    </source>
</evidence>
<evidence type="ECO:0000256" key="6">
    <source>
        <dbReference type="ARBA" id="ARBA00022989"/>
    </source>
</evidence>
<organism evidence="10 11">
    <name type="scientific">Candidatus Woesebacteria bacterium CG22_combo_CG10-13_8_21_14_all_39_10</name>
    <dbReference type="NCBI Taxonomy" id="1975059"/>
    <lineage>
        <taxon>Bacteria</taxon>
        <taxon>Candidatus Woeseibacteriota</taxon>
    </lineage>
</organism>
<feature type="transmembrane region" description="Helical" evidence="8">
    <location>
        <begin position="108"/>
        <end position="124"/>
    </location>
</feature>
<dbReference type="PANTHER" id="PTHR33908:SF11">
    <property type="entry name" value="MEMBRANE PROTEIN"/>
    <property type="match status" value="1"/>
</dbReference>
<dbReference type="EMBL" id="PCSW01000002">
    <property type="protein sequence ID" value="PIP57987.1"/>
    <property type="molecule type" value="Genomic_DNA"/>
</dbReference>
<evidence type="ECO:0000256" key="8">
    <source>
        <dbReference type="SAM" id="Phobius"/>
    </source>
</evidence>
<feature type="domain" description="Glycosyltransferase RgtA/B/C/D-like" evidence="9">
    <location>
        <begin position="37"/>
        <end position="187"/>
    </location>
</feature>
<feature type="transmembrane region" description="Helical" evidence="8">
    <location>
        <begin position="85"/>
        <end position="102"/>
    </location>
</feature>
<gene>
    <name evidence="10" type="ORF">COX03_00065</name>
</gene>
<name>A0A2H0BJZ3_9BACT</name>
<dbReference type="PANTHER" id="PTHR33908">
    <property type="entry name" value="MANNOSYLTRANSFERASE YKCB-RELATED"/>
    <property type="match status" value="1"/>
</dbReference>
<reference evidence="10 11" key="1">
    <citation type="submission" date="2017-09" db="EMBL/GenBank/DDBJ databases">
        <title>Depth-based differentiation of microbial function through sediment-hosted aquifers and enrichment of novel symbionts in the deep terrestrial subsurface.</title>
        <authorList>
            <person name="Probst A.J."/>
            <person name="Ladd B."/>
            <person name="Jarett J.K."/>
            <person name="Geller-Mcgrath D.E."/>
            <person name="Sieber C.M."/>
            <person name="Emerson J.B."/>
            <person name="Anantharaman K."/>
            <person name="Thomas B.C."/>
            <person name="Malmstrom R."/>
            <person name="Stieglmeier M."/>
            <person name="Klingl A."/>
            <person name="Woyke T."/>
            <person name="Ryan C.M."/>
            <person name="Banfield J.F."/>
        </authorList>
    </citation>
    <scope>NUCLEOTIDE SEQUENCE [LARGE SCALE GENOMIC DNA]</scope>
    <source>
        <strain evidence="10">CG22_combo_CG10-13_8_21_14_all_39_10</strain>
    </source>
</reference>
<evidence type="ECO:0000256" key="2">
    <source>
        <dbReference type="ARBA" id="ARBA00022475"/>
    </source>
</evidence>
<evidence type="ECO:0000256" key="3">
    <source>
        <dbReference type="ARBA" id="ARBA00022676"/>
    </source>
</evidence>
<evidence type="ECO:0000313" key="11">
    <source>
        <dbReference type="Proteomes" id="UP000229847"/>
    </source>
</evidence>
<evidence type="ECO:0000256" key="4">
    <source>
        <dbReference type="ARBA" id="ARBA00022679"/>
    </source>
</evidence>
<dbReference type="InterPro" id="IPR050297">
    <property type="entry name" value="LipidA_mod_glycosyltrf_83"/>
</dbReference>
<evidence type="ECO:0000256" key="1">
    <source>
        <dbReference type="ARBA" id="ARBA00004651"/>
    </source>
</evidence>
<comment type="subcellular location">
    <subcellularLocation>
        <location evidence="1">Cell membrane</location>
        <topology evidence="1">Multi-pass membrane protein</topology>
    </subcellularLocation>
</comment>
<keyword evidence="5 8" id="KW-0812">Transmembrane</keyword>
<evidence type="ECO:0000313" key="10">
    <source>
        <dbReference type="EMBL" id="PIP57987.1"/>
    </source>
</evidence>
<accession>A0A2H0BJZ3</accession>
<keyword evidence="6 8" id="KW-1133">Transmembrane helix</keyword>
<keyword evidence="4" id="KW-0808">Transferase</keyword>
<feature type="transmembrane region" description="Helical" evidence="8">
    <location>
        <begin position="56"/>
        <end position="73"/>
    </location>
</feature>
<dbReference type="GO" id="GO:0016763">
    <property type="term" value="F:pentosyltransferase activity"/>
    <property type="evidence" value="ECO:0007669"/>
    <property type="project" value="TreeGrafter"/>
</dbReference>
<feature type="transmembrane region" description="Helical" evidence="8">
    <location>
        <begin position="168"/>
        <end position="187"/>
    </location>
</feature>
<dbReference type="InterPro" id="IPR038731">
    <property type="entry name" value="RgtA/B/C-like"/>
</dbReference>
<feature type="transmembrane region" description="Helical" evidence="8">
    <location>
        <begin position="131"/>
        <end position="156"/>
    </location>
</feature>
<proteinExistence type="predicted"/>
<dbReference type="Pfam" id="PF13231">
    <property type="entry name" value="PMT_2"/>
    <property type="match status" value="1"/>
</dbReference>
<keyword evidence="7 8" id="KW-0472">Membrane</keyword>
<dbReference type="Proteomes" id="UP000229847">
    <property type="component" value="Unassembled WGS sequence"/>
</dbReference>
<keyword evidence="3" id="KW-0328">Glycosyltransferase</keyword>
<dbReference type="AlphaFoldDB" id="A0A2H0BJZ3"/>
<dbReference type="GO" id="GO:0005886">
    <property type="term" value="C:plasma membrane"/>
    <property type="evidence" value="ECO:0007669"/>
    <property type="project" value="UniProtKB-SubCell"/>
</dbReference>
<comment type="caution">
    <text evidence="10">The sequence shown here is derived from an EMBL/GenBank/DDBJ whole genome shotgun (WGS) entry which is preliminary data.</text>
</comment>
<keyword evidence="2" id="KW-1003">Cell membrane</keyword>
<evidence type="ECO:0000256" key="7">
    <source>
        <dbReference type="ARBA" id="ARBA00023136"/>
    </source>
</evidence>
<evidence type="ECO:0000256" key="5">
    <source>
        <dbReference type="ARBA" id="ARBA00022692"/>
    </source>
</evidence>